<comment type="caution">
    <text evidence="1">The sequence shown here is derived from an EMBL/GenBank/DDBJ whole genome shotgun (WGS) entry which is preliminary data.</text>
</comment>
<protein>
    <submittedName>
        <fullName evidence="1">Uncharacterized protein</fullName>
    </submittedName>
</protein>
<proteinExistence type="predicted"/>
<evidence type="ECO:0000313" key="2">
    <source>
        <dbReference type="Proteomes" id="UP000017052"/>
    </source>
</evidence>
<evidence type="ECO:0000313" key="1">
    <source>
        <dbReference type="EMBL" id="ERK58880.1"/>
    </source>
</evidence>
<keyword evidence="2" id="KW-1185">Reference proteome</keyword>
<organism evidence="1 2">
    <name type="scientific">Propionibacterium acidifaciens F0233</name>
    <dbReference type="NCBI Taxonomy" id="553198"/>
    <lineage>
        <taxon>Bacteria</taxon>
        <taxon>Bacillati</taxon>
        <taxon>Actinomycetota</taxon>
        <taxon>Actinomycetes</taxon>
        <taxon>Propionibacteriales</taxon>
        <taxon>Propionibacteriaceae</taxon>
        <taxon>Propionibacterium</taxon>
    </lineage>
</organism>
<dbReference type="Proteomes" id="UP000017052">
    <property type="component" value="Unassembled WGS sequence"/>
</dbReference>
<reference evidence="1" key="1">
    <citation type="submission" date="2013-08" db="EMBL/GenBank/DDBJ databases">
        <authorList>
            <person name="Durkin A.S."/>
            <person name="Haft D.R."/>
            <person name="McCorrison J."/>
            <person name="Torralba M."/>
            <person name="Gillis M."/>
            <person name="Haft D.H."/>
            <person name="Methe B."/>
            <person name="Sutton G."/>
            <person name="Nelson K.E."/>
        </authorList>
    </citation>
    <scope>NUCLEOTIDE SEQUENCE [LARGE SCALE GENOMIC DNA]</scope>
    <source>
        <strain evidence="1">F0233</strain>
    </source>
</reference>
<name>U2Q7X0_9ACTN</name>
<sequence>MNIPIGKIGFIESGSQAGFFIKIIHDAPSHDSGYYILTNRNKEYYDNWVVDYESLKGFLQRWTG</sequence>
<dbReference type="AlphaFoldDB" id="U2Q7X0"/>
<dbReference type="EMBL" id="ACVN02000129">
    <property type="protein sequence ID" value="ERK58880.1"/>
    <property type="molecule type" value="Genomic_DNA"/>
</dbReference>
<accession>U2Q7X0</accession>
<gene>
    <name evidence="1" type="ORF">HMPREF0682_1524</name>
</gene>